<protein>
    <submittedName>
        <fullName evidence="1">Uncharacterized protein</fullName>
    </submittedName>
</protein>
<proteinExistence type="predicted"/>
<accession>A0ABT8RBW1</accession>
<evidence type="ECO:0000313" key="1">
    <source>
        <dbReference type="EMBL" id="MDO1449587.1"/>
    </source>
</evidence>
<dbReference type="RefSeq" id="WP_302040391.1">
    <property type="nucleotide sequence ID" value="NZ_JAUKPO010000020.1"/>
</dbReference>
<organism evidence="1 2">
    <name type="scientific">Rhodocytophaga aerolata</name>
    <dbReference type="NCBI Taxonomy" id="455078"/>
    <lineage>
        <taxon>Bacteria</taxon>
        <taxon>Pseudomonadati</taxon>
        <taxon>Bacteroidota</taxon>
        <taxon>Cytophagia</taxon>
        <taxon>Cytophagales</taxon>
        <taxon>Rhodocytophagaceae</taxon>
        <taxon>Rhodocytophaga</taxon>
    </lineage>
</organism>
<reference evidence="1" key="1">
    <citation type="submission" date="2023-07" db="EMBL/GenBank/DDBJ databases">
        <title>The genome sequence of Rhodocytophaga aerolata KACC 12507.</title>
        <authorList>
            <person name="Zhang X."/>
        </authorList>
    </citation>
    <scope>NUCLEOTIDE SEQUENCE</scope>
    <source>
        <strain evidence="1">KACC 12507</strain>
    </source>
</reference>
<comment type="caution">
    <text evidence="1">The sequence shown here is derived from an EMBL/GenBank/DDBJ whole genome shotgun (WGS) entry which is preliminary data.</text>
</comment>
<dbReference type="Proteomes" id="UP001168528">
    <property type="component" value="Unassembled WGS sequence"/>
</dbReference>
<name>A0ABT8RBW1_9BACT</name>
<gene>
    <name evidence="1" type="ORF">Q0590_25140</name>
</gene>
<evidence type="ECO:0000313" key="2">
    <source>
        <dbReference type="Proteomes" id="UP001168528"/>
    </source>
</evidence>
<dbReference type="EMBL" id="JAUKPO010000020">
    <property type="protein sequence ID" value="MDO1449587.1"/>
    <property type="molecule type" value="Genomic_DNA"/>
</dbReference>
<sequence length="249" mass="28956">MQFTARLDSVPQTLYVTVVGNDAIIRITGYDAFHTKTKFFDRRAGTEQKPIDGVKTFELPLPIAPDVLMVDIVNENGLDEDIQIVDLKVKDLRTYPLWIRPKTKAFMEFAMEFSAKASKIKPGRYVSNDKQFAIDFSRHIVNRNTGEKMFTPARVSRTTGFMEIARHKFLDYTVPMRMLILLHERMHHEQDTSEEIEADLTALRVYLSYGFPATEAIYATANIFYDRQDMIERVKQIKNFILDFQSKRK</sequence>
<keyword evidence="2" id="KW-1185">Reference proteome</keyword>